<feature type="compositionally biased region" description="Polar residues" evidence="2">
    <location>
        <begin position="247"/>
        <end position="264"/>
    </location>
</feature>
<organism evidence="4 5">
    <name type="scientific">Rubroshorea leprosula</name>
    <dbReference type="NCBI Taxonomy" id="152421"/>
    <lineage>
        <taxon>Eukaryota</taxon>
        <taxon>Viridiplantae</taxon>
        <taxon>Streptophyta</taxon>
        <taxon>Embryophyta</taxon>
        <taxon>Tracheophyta</taxon>
        <taxon>Spermatophyta</taxon>
        <taxon>Magnoliopsida</taxon>
        <taxon>eudicotyledons</taxon>
        <taxon>Gunneridae</taxon>
        <taxon>Pentapetalae</taxon>
        <taxon>rosids</taxon>
        <taxon>malvids</taxon>
        <taxon>Malvales</taxon>
        <taxon>Dipterocarpaceae</taxon>
        <taxon>Rubroshorea</taxon>
    </lineage>
</organism>
<reference evidence="4 5" key="1">
    <citation type="journal article" date="2021" name="Commun. Biol.">
        <title>The genome of Shorea leprosula (Dipterocarpaceae) highlights the ecological relevance of drought in aseasonal tropical rainforests.</title>
        <authorList>
            <person name="Ng K.K.S."/>
            <person name="Kobayashi M.J."/>
            <person name="Fawcett J.A."/>
            <person name="Hatakeyama M."/>
            <person name="Paape T."/>
            <person name="Ng C.H."/>
            <person name="Ang C.C."/>
            <person name="Tnah L.H."/>
            <person name="Lee C.T."/>
            <person name="Nishiyama T."/>
            <person name="Sese J."/>
            <person name="O'Brien M.J."/>
            <person name="Copetti D."/>
            <person name="Mohd Noor M.I."/>
            <person name="Ong R.C."/>
            <person name="Putra M."/>
            <person name="Sireger I.Z."/>
            <person name="Indrioko S."/>
            <person name="Kosugi Y."/>
            <person name="Izuno A."/>
            <person name="Isagi Y."/>
            <person name="Lee S.L."/>
            <person name="Shimizu K.K."/>
        </authorList>
    </citation>
    <scope>NUCLEOTIDE SEQUENCE [LARGE SCALE GENOMIC DNA]</scope>
    <source>
        <strain evidence="4">214</strain>
    </source>
</reference>
<feature type="coiled-coil region" evidence="1">
    <location>
        <begin position="352"/>
        <end position="379"/>
    </location>
</feature>
<evidence type="ECO:0000313" key="4">
    <source>
        <dbReference type="EMBL" id="GKV12428.1"/>
    </source>
</evidence>
<dbReference type="InterPro" id="IPR019448">
    <property type="entry name" value="NT-C2"/>
</dbReference>
<dbReference type="Pfam" id="PF10358">
    <property type="entry name" value="NT-C2"/>
    <property type="match status" value="1"/>
</dbReference>
<evidence type="ECO:0000256" key="1">
    <source>
        <dbReference type="SAM" id="Coils"/>
    </source>
</evidence>
<dbReference type="PROSITE" id="PS51840">
    <property type="entry name" value="C2_NT"/>
    <property type="match status" value="1"/>
</dbReference>
<evidence type="ECO:0000259" key="3">
    <source>
        <dbReference type="PROSITE" id="PS51840"/>
    </source>
</evidence>
<evidence type="ECO:0000313" key="5">
    <source>
        <dbReference type="Proteomes" id="UP001054252"/>
    </source>
</evidence>
<feature type="coiled-coil region" evidence="1">
    <location>
        <begin position="1053"/>
        <end position="1125"/>
    </location>
</feature>
<feature type="domain" description="C2 NT-type" evidence="3">
    <location>
        <begin position="6"/>
        <end position="141"/>
    </location>
</feature>
<protein>
    <recommendedName>
        <fullName evidence="3">C2 NT-type domain-containing protein</fullName>
    </recommendedName>
</protein>
<comment type="caution">
    <text evidence="4">The sequence shown here is derived from an EMBL/GenBank/DDBJ whole genome shotgun (WGS) entry which is preliminary data.</text>
</comment>
<keyword evidence="1" id="KW-0175">Coiled coil</keyword>
<accession>A0AAV5JCU0</accession>
<feature type="coiled-coil region" evidence="1">
    <location>
        <begin position="972"/>
        <end position="999"/>
    </location>
</feature>
<feature type="region of interest" description="Disordered" evidence="2">
    <location>
        <begin position="1781"/>
        <end position="1814"/>
    </location>
</feature>
<feature type="coiled-coil region" evidence="1">
    <location>
        <begin position="1683"/>
        <end position="1717"/>
    </location>
</feature>
<feature type="coiled-coil region" evidence="1">
    <location>
        <begin position="1525"/>
        <end position="1594"/>
    </location>
</feature>
<dbReference type="PANTHER" id="PTHR34452">
    <property type="entry name" value="MYOSIN HEAVY CHAIN-RELATED PROTEIN"/>
    <property type="match status" value="1"/>
</dbReference>
<evidence type="ECO:0000256" key="2">
    <source>
        <dbReference type="SAM" id="MobiDB-lite"/>
    </source>
</evidence>
<proteinExistence type="predicted"/>
<dbReference type="Proteomes" id="UP001054252">
    <property type="component" value="Unassembled WGS sequence"/>
</dbReference>
<feature type="coiled-coil region" evidence="1">
    <location>
        <begin position="1296"/>
        <end position="1344"/>
    </location>
</feature>
<sequence length="1814" mass="206673">MSRITRWKIEKTKVKVVFRLQFHATHIPQTGWDKIYISFIPADSGKATAKTTKANVRNGTCKWGDPIYETTRLLQDIKTKQYDEKLYKFVVAMGSSRSSILGEATINLADYADASKPSAVALPLHGCDSGAILHVTIQLLTSKTGFREFEQQRELRERGLQAGTDPNGPDQSSIGNLTVEIASQVDKVNARVRFKEKLKEHHLIEEDVGLTEEYADSAVGFDGSSNTSGSLYAEKHDTSSTHEIDSLGNTVSGDLAGLSQSPQQEKGDPSECRYMTQGTSDWVHHWSSDYSADNDLASAYEENGRLRGCLEMAESSVHELKVEVCSLQNHAEELTAETQKFAQQLAAEIASGEQLEKEVSVLKLECSKLKDELEQLNGQKPFLSVVRKEAIKKDQNNFKDLEVIWTNGLLVMEDKMRKLHNKVSLGPQERDLRFLHSDVEALLDILQDLKQGTRKAASDLSVLLSERSNVKETGEMSLHESDRYVLGTGTDPELFQPDIGILPAVGIPGPVSHEPDSVDAATAMKEKIFELLRELDESKAERESLAKKMDQMECYYEALVQELEENQRQMLGELQSLRNEHSSCLYGFQSTKAEMEAMHQEMNEQILRCAEDKQGLESLNKELERRATTAETALKRARLNYSIAVEQLQKDLEVLSFQVLSMFATHENLIKQAFVDSPPTKFQVYPEMMQNHQKLESEASHTTKLFQCQNQHVGVKKQNSGDILPEDLKRSFQLQEGIYLKIEEEICEAQYVNICLDVFSNTLKETLLEASSAVRFMKKRIDELTQQQELLVHSKELLSQRLQAAMDDIHSLNEDKAICIAKCNDMAAQKQILEANLEDVTHENHHMTLKINELEPLIMEYKNYKSKYDSCAMEKIELANSLKEETLEKGHLQNDVSSLQEQLKEVKTEFDELITVKKDLQNTLDSLQNRLWNLLSSYDKTFDGLSLWSESADQYLESKDLAGVLVQLEGMQNKALEKILQLLKEKKDLMDERDKAQVSLSMVESDKLVVKQTFENDIKIMANKLDVYNVLFQKLQLEIDAVSEKLRVSSEVEENHAQQQKELLSDLERLEVELQKLTSENREINQEILVLESVSQELESNKLAITELEEKNKNLTQYLQDKSEESSKLSFELNCLKESLQCLQGELLAERSSKDKLESMVLRLTSEMNEKHCQLMNFDQQKSEVIQLKQMVSELESEKSRVCLLLQSEQCLKNANEESSSINVLEAQLPEMLEPSVAADVCLVFIRTQYEACTEDLVRQFSLSESRLAELQSKHVQVESTLNVCLAHESHYTEENRKLLTSLNSLKSELEAAIVENKTLLNTNSKITAEVEQYRNKVEEMEHNHCEDKRQHVLEIERLKHLLVSSQEEIDDLLVLTEELEVNLLVLKSKLDEQHTKVSLLEGYGDEVNLLQNQCSVLSQRLSEQIRKTEEFKNLSVHFKELKEKAEEEIAQAREKRESEGPPTVMQETLRIVFIKEQYETRLQEIKQQLAISKKHSEEMLWKLQDAIDEIETRKKSEASHLKKNEELGLKILELEAELQAVTSDKREKVKAYDWMKAELECSMISLECCKEEKQKLEASLQECMEEKSKISDDYDMVKQLLEASTSPITCSKRDPHLRHFSQDLSIKCEGTESTSSVAGEGDCSIAPTNLQPEDLLTNNLNGGRSLALVNQENLLNSDAKHLSVYNDQAQSLRSSMDHLNNELERMKNENLLLSQEDHQFGSKFPDLQRELMQLHKVNEELGTIYPLFNEYSGTGNALERVLALEIELAGALQNKRKSSINFQRKPRVDEDSSHPHTKYLEAPDCGRPQGELV</sequence>
<feature type="coiled-coil region" evidence="1">
    <location>
        <begin position="1436"/>
        <end position="1496"/>
    </location>
</feature>
<dbReference type="EMBL" id="BPVZ01000036">
    <property type="protein sequence ID" value="GKV12428.1"/>
    <property type="molecule type" value="Genomic_DNA"/>
</dbReference>
<feature type="region of interest" description="Disordered" evidence="2">
    <location>
        <begin position="230"/>
        <end position="271"/>
    </location>
</feature>
<feature type="coiled-coil region" evidence="1">
    <location>
        <begin position="521"/>
        <end position="580"/>
    </location>
</feature>
<feature type="coiled-coil region" evidence="1">
    <location>
        <begin position="767"/>
        <end position="843"/>
    </location>
</feature>
<name>A0AAV5JCU0_9ROSI</name>
<dbReference type="PANTHER" id="PTHR34452:SF1">
    <property type="entry name" value="SPORULATION-SPECIFIC PROTEIN"/>
    <property type="match status" value="1"/>
</dbReference>
<feature type="coiled-coil region" evidence="1">
    <location>
        <begin position="882"/>
        <end position="937"/>
    </location>
</feature>
<feature type="coiled-coil region" evidence="1">
    <location>
        <begin position="606"/>
        <end position="640"/>
    </location>
</feature>
<keyword evidence="5" id="KW-1185">Reference proteome</keyword>
<feature type="compositionally biased region" description="Basic and acidic residues" evidence="2">
    <location>
        <begin position="233"/>
        <end position="245"/>
    </location>
</feature>
<gene>
    <name evidence="4" type="ORF">SLEP1_g23569</name>
</gene>
<feature type="compositionally biased region" description="Basic and acidic residues" evidence="2">
    <location>
        <begin position="1787"/>
        <end position="1802"/>
    </location>
</feature>